<gene>
    <name evidence="4" type="primary">LOC100820963</name>
    <name evidence="3" type="ORF">BRADI_1g31193v3</name>
</gene>
<feature type="region of interest" description="Disordered" evidence="1">
    <location>
        <begin position="1"/>
        <end position="65"/>
    </location>
</feature>
<dbReference type="EMBL" id="CM000880">
    <property type="protein sequence ID" value="KQK16876.1"/>
    <property type="molecule type" value="Genomic_DNA"/>
</dbReference>
<feature type="transmembrane region" description="Helical" evidence="2">
    <location>
        <begin position="76"/>
        <end position="99"/>
    </location>
</feature>
<evidence type="ECO:0000313" key="5">
    <source>
        <dbReference type="Proteomes" id="UP000008810"/>
    </source>
</evidence>
<reference evidence="4" key="3">
    <citation type="submission" date="2018-08" db="UniProtKB">
        <authorList>
            <consortium name="EnsemblPlants"/>
        </authorList>
    </citation>
    <scope>IDENTIFICATION</scope>
    <source>
        <strain evidence="4">cv. Bd21</strain>
    </source>
</reference>
<dbReference type="EnsemblPlants" id="KQK16878">
    <property type="protein sequence ID" value="KQK16878"/>
    <property type="gene ID" value="BRADI_1g31193v3"/>
</dbReference>
<dbReference type="KEGG" id="bdi:100820963"/>
<dbReference type="Gramene" id="KQK16878">
    <property type="protein sequence ID" value="KQK16878"/>
    <property type="gene ID" value="BRADI_1g31193v3"/>
</dbReference>
<keyword evidence="2" id="KW-0812">Transmembrane</keyword>
<dbReference type="AlphaFoldDB" id="A0A0Q3JXW3"/>
<feature type="compositionally biased region" description="Basic and acidic residues" evidence="1">
    <location>
        <begin position="50"/>
        <end position="59"/>
    </location>
</feature>
<dbReference type="Proteomes" id="UP000008810">
    <property type="component" value="Chromosome 1"/>
</dbReference>
<sequence length="157" mass="17333">MAVPAGSLKFPPAMTENAAAEENKEKVEAGPNNPAGSLGFSPVMRGKGAGAKEEKRKDKDDDEEELVVTNPVRASLIYHSFNIAFVLEVIFFIAHIVIYHNASESYTTMLLPSCRLYSYCHFTLCPCSGMFSLRHMPWHLVASIHSVGDELLFAEKV</sequence>
<dbReference type="GeneID" id="100820963"/>
<evidence type="ECO:0000256" key="1">
    <source>
        <dbReference type="SAM" id="MobiDB-lite"/>
    </source>
</evidence>
<organism evidence="3">
    <name type="scientific">Brachypodium distachyon</name>
    <name type="common">Purple false brome</name>
    <name type="synonym">Trachynia distachya</name>
    <dbReference type="NCBI Taxonomy" id="15368"/>
    <lineage>
        <taxon>Eukaryota</taxon>
        <taxon>Viridiplantae</taxon>
        <taxon>Streptophyta</taxon>
        <taxon>Embryophyta</taxon>
        <taxon>Tracheophyta</taxon>
        <taxon>Spermatophyta</taxon>
        <taxon>Magnoliopsida</taxon>
        <taxon>Liliopsida</taxon>
        <taxon>Poales</taxon>
        <taxon>Poaceae</taxon>
        <taxon>BOP clade</taxon>
        <taxon>Pooideae</taxon>
        <taxon>Stipodae</taxon>
        <taxon>Brachypodieae</taxon>
        <taxon>Brachypodium</taxon>
    </lineage>
</organism>
<evidence type="ECO:0000313" key="3">
    <source>
        <dbReference type="EMBL" id="KQK16876.1"/>
    </source>
</evidence>
<evidence type="ECO:0000256" key="2">
    <source>
        <dbReference type="SAM" id="Phobius"/>
    </source>
</evidence>
<reference evidence="3 4" key="1">
    <citation type="journal article" date="2010" name="Nature">
        <title>Genome sequencing and analysis of the model grass Brachypodium distachyon.</title>
        <authorList>
            <consortium name="International Brachypodium Initiative"/>
        </authorList>
    </citation>
    <scope>NUCLEOTIDE SEQUENCE [LARGE SCALE GENOMIC DNA]</scope>
    <source>
        <strain evidence="3 4">Bd21</strain>
    </source>
</reference>
<reference evidence="3" key="2">
    <citation type="submission" date="2017-06" db="EMBL/GenBank/DDBJ databases">
        <title>WGS assembly of Brachypodium distachyon.</title>
        <authorList>
            <consortium name="The International Brachypodium Initiative"/>
            <person name="Lucas S."/>
            <person name="Harmon-Smith M."/>
            <person name="Lail K."/>
            <person name="Tice H."/>
            <person name="Grimwood J."/>
            <person name="Bruce D."/>
            <person name="Barry K."/>
            <person name="Shu S."/>
            <person name="Lindquist E."/>
            <person name="Wang M."/>
            <person name="Pitluck S."/>
            <person name="Vogel J.P."/>
            <person name="Garvin D.F."/>
            <person name="Mockler T.C."/>
            <person name="Schmutz J."/>
            <person name="Rokhsar D."/>
            <person name="Bevan M.W."/>
        </authorList>
    </citation>
    <scope>NUCLEOTIDE SEQUENCE</scope>
    <source>
        <strain evidence="3">Bd21</strain>
    </source>
</reference>
<keyword evidence="2" id="KW-0472">Membrane</keyword>
<dbReference type="RefSeq" id="XP_010240073.1">
    <property type="nucleotide sequence ID" value="XM_010241771.3"/>
</dbReference>
<keyword evidence="2" id="KW-1133">Transmembrane helix</keyword>
<proteinExistence type="predicted"/>
<dbReference type="EnsemblPlants" id="KQK16876">
    <property type="protein sequence ID" value="KQK16876"/>
    <property type="gene ID" value="BRADI_1g31193v3"/>
</dbReference>
<keyword evidence="5" id="KW-1185">Reference proteome</keyword>
<accession>A0A0Q3JXW3</accession>
<evidence type="ECO:0000313" key="4">
    <source>
        <dbReference type="EnsemblPlants" id="KQK16876"/>
    </source>
</evidence>
<dbReference type="RefSeq" id="XP_024312854.1">
    <property type="nucleotide sequence ID" value="XM_024457086.1"/>
</dbReference>
<name>A0A0Q3JXW3_BRADI</name>
<protein>
    <submittedName>
        <fullName evidence="3 4">Uncharacterized protein</fullName>
    </submittedName>
</protein>
<dbReference type="ExpressionAtlas" id="A0A0Q3JXW3">
    <property type="expression patterns" value="baseline"/>
</dbReference>
<dbReference type="OrthoDB" id="718495at2759"/>
<dbReference type="EMBL" id="CM000880">
    <property type="protein sequence ID" value="KQK16878.1"/>
    <property type="molecule type" value="Genomic_DNA"/>
</dbReference>
<dbReference type="Gramene" id="KQK16876">
    <property type="protein sequence ID" value="KQK16876"/>
    <property type="gene ID" value="BRADI_1g31193v3"/>
</dbReference>